<dbReference type="SUPFAM" id="SSF52833">
    <property type="entry name" value="Thioredoxin-like"/>
    <property type="match status" value="1"/>
</dbReference>
<dbReference type="Proteomes" id="UP000295600">
    <property type="component" value="Unassembled WGS sequence"/>
</dbReference>
<dbReference type="GO" id="GO:0016491">
    <property type="term" value="F:oxidoreductase activity"/>
    <property type="evidence" value="ECO:0007669"/>
    <property type="project" value="InterPro"/>
</dbReference>
<dbReference type="InterPro" id="IPR036249">
    <property type="entry name" value="Thioredoxin-like_sf"/>
</dbReference>
<dbReference type="GO" id="GO:0016853">
    <property type="term" value="F:isomerase activity"/>
    <property type="evidence" value="ECO:0007669"/>
    <property type="project" value="UniProtKB-KW"/>
</dbReference>
<keyword evidence="6" id="KW-0413">Isomerase</keyword>
<evidence type="ECO:0000256" key="2">
    <source>
        <dbReference type="ARBA" id="ARBA00022748"/>
    </source>
</evidence>
<gene>
    <name evidence="6" type="ORF">EV202_12647</name>
</gene>
<evidence type="ECO:0000313" key="6">
    <source>
        <dbReference type="EMBL" id="TCO88387.1"/>
    </source>
</evidence>
<proteinExistence type="predicted"/>
<evidence type="ECO:0000256" key="4">
    <source>
        <dbReference type="ARBA" id="ARBA00023284"/>
    </source>
</evidence>
<dbReference type="PANTHER" id="PTHR42852">
    <property type="entry name" value="THIOL:DISULFIDE INTERCHANGE PROTEIN DSBE"/>
    <property type="match status" value="1"/>
</dbReference>
<keyword evidence="3" id="KW-1015">Disulfide bond</keyword>
<accession>A0A4R2LNB7</accession>
<dbReference type="InterPro" id="IPR050553">
    <property type="entry name" value="Thioredoxin_ResA/DsbE_sf"/>
</dbReference>
<evidence type="ECO:0000256" key="1">
    <source>
        <dbReference type="ARBA" id="ARBA00004196"/>
    </source>
</evidence>
<dbReference type="PANTHER" id="PTHR42852:SF6">
    <property type="entry name" value="THIOL:DISULFIDE INTERCHANGE PROTEIN DSBE"/>
    <property type="match status" value="1"/>
</dbReference>
<reference evidence="6 7" key="1">
    <citation type="submission" date="2019-03" db="EMBL/GenBank/DDBJ databases">
        <title>Genomic Encyclopedia of Type Strains, Phase IV (KMG-IV): sequencing the most valuable type-strain genomes for metagenomic binning, comparative biology and taxonomic classification.</title>
        <authorList>
            <person name="Goeker M."/>
        </authorList>
    </citation>
    <scope>NUCLEOTIDE SEQUENCE [LARGE SCALE GENOMIC DNA]</scope>
    <source>
        <strain evidence="6 7">DSM 23917</strain>
    </source>
</reference>
<dbReference type="Pfam" id="PF00578">
    <property type="entry name" value="AhpC-TSA"/>
    <property type="match status" value="1"/>
</dbReference>
<feature type="domain" description="Thioredoxin" evidence="5">
    <location>
        <begin position="312"/>
        <end position="450"/>
    </location>
</feature>
<dbReference type="AlphaFoldDB" id="A0A4R2LNB7"/>
<dbReference type="GO" id="GO:0030313">
    <property type="term" value="C:cell envelope"/>
    <property type="evidence" value="ECO:0007669"/>
    <property type="project" value="UniProtKB-SubCell"/>
</dbReference>
<evidence type="ECO:0000259" key="5">
    <source>
        <dbReference type="PROSITE" id="PS51352"/>
    </source>
</evidence>
<dbReference type="InterPro" id="IPR013766">
    <property type="entry name" value="Thioredoxin_domain"/>
</dbReference>
<comment type="caution">
    <text evidence="6">The sequence shown here is derived from an EMBL/GenBank/DDBJ whole genome shotgun (WGS) entry which is preliminary data.</text>
</comment>
<sequence>MVLEKYFPMKKLFIIKIGLVFLCIQWGGQVFSQVTFYFESFTKVKIQVAFRDSSYQAVLDESGLGTIQVPTSLTSGYAVLYGPRSVNYFYLIPGGRQSINKYSDGHLEFEGDGKIINEYLNGGFLSMLNLKYEQSEEAFLKEWKLLPDRFQTHLDSLPLPEEFKRLERKRLYYQVCNMLQAYPLYHARKLNINKYFPKENYYRQVEKTMREDKEAYELWEYRQVFKNGIRILAEKFTENKPLEQLRYALRYIQDSVRDSRLSDYLVHTFIYGHIGKFGVKGVEEFLPVYKEKVNDFGRKAEFAKIYQKYLHLAKGEKAPDFMLPDINGKRISLSCLSGKYVYIDVWATWCIPCRRELPLLQQLEERYRGKLIHFVGISIDDDEAAWKRKVKADNLGIIQLHADKNSTFRNDYHISLIPRFILIDPEGKIVDVKMSRPSEAKTIEFLDSLF</sequence>
<dbReference type="GO" id="GO:0016209">
    <property type="term" value="F:antioxidant activity"/>
    <property type="evidence" value="ECO:0007669"/>
    <property type="project" value="InterPro"/>
</dbReference>
<keyword evidence="4" id="KW-0676">Redox-active center</keyword>
<evidence type="ECO:0000313" key="7">
    <source>
        <dbReference type="Proteomes" id="UP000295600"/>
    </source>
</evidence>
<dbReference type="Gene3D" id="3.40.30.10">
    <property type="entry name" value="Glutaredoxin"/>
    <property type="match status" value="1"/>
</dbReference>
<organism evidence="6 7">
    <name type="scientific">Prevotella heparinolytica</name>
    <dbReference type="NCBI Taxonomy" id="28113"/>
    <lineage>
        <taxon>Bacteria</taxon>
        <taxon>Pseudomonadati</taxon>
        <taxon>Bacteroidota</taxon>
        <taxon>Bacteroidia</taxon>
        <taxon>Bacteroidales</taxon>
        <taxon>Bacteroidaceae</taxon>
        <taxon>Bacteroides</taxon>
    </lineage>
</organism>
<dbReference type="CDD" id="cd02966">
    <property type="entry name" value="TlpA_like_family"/>
    <property type="match status" value="1"/>
</dbReference>
<dbReference type="EMBL" id="SLXB01000026">
    <property type="protein sequence ID" value="TCO88387.1"/>
    <property type="molecule type" value="Genomic_DNA"/>
</dbReference>
<dbReference type="PROSITE" id="PS51352">
    <property type="entry name" value="THIOREDOXIN_2"/>
    <property type="match status" value="1"/>
</dbReference>
<keyword evidence="2" id="KW-0201">Cytochrome c-type biogenesis</keyword>
<comment type="subcellular location">
    <subcellularLocation>
        <location evidence="1">Cell envelope</location>
    </subcellularLocation>
</comment>
<dbReference type="InterPro" id="IPR000866">
    <property type="entry name" value="AhpC/TSA"/>
</dbReference>
<name>A0A4R2LNB7_9BACE</name>
<dbReference type="GO" id="GO:0017004">
    <property type="term" value="P:cytochrome complex assembly"/>
    <property type="evidence" value="ECO:0007669"/>
    <property type="project" value="UniProtKB-KW"/>
</dbReference>
<evidence type="ECO:0000256" key="3">
    <source>
        <dbReference type="ARBA" id="ARBA00023157"/>
    </source>
</evidence>
<protein>
    <submittedName>
        <fullName evidence="6">Thiol-disulfide isomerase/thioredoxin</fullName>
    </submittedName>
</protein>